<evidence type="ECO:0000313" key="4">
    <source>
        <dbReference type="Proteomes" id="UP000799429"/>
    </source>
</evidence>
<dbReference type="Pfam" id="PF16862">
    <property type="entry name" value="Glyco_hydro_79C"/>
    <property type="match status" value="1"/>
</dbReference>
<dbReference type="PANTHER" id="PTHR36183:SF2">
    <property type="entry name" value="BETA-GLUCURONIDASE C-TERMINAL DOMAIN-CONTAINING PROTEIN"/>
    <property type="match status" value="1"/>
</dbReference>
<dbReference type="Proteomes" id="UP000799429">
    <property type="component" value="Unassembled WGS sequence"/>
</dbReference>
<organism evidence="3 4">
    <name type="scientific">Patellaria atrata CBS 101060</name>
    <dbReference type="NCBI Taxonomy" id="1346257"/>
    <lineage>
        <taxon>Eukaryota</taxon>
        <taxon>Fungi</taxon>
        <taxon>Dikarya</taxon>
        <taxon>Ascomycota</taxon>
        <taxon>Pezizomycotina</taxon>
        <taxon>Dothideomycetes</taxon>
        <taxon>Dothideomycetes incertae sedis</taxon>
        <taxon>Patellariales</taxon>
        <taxon>Patellariaceae</taxon>
        <taxon>Patellaria</taxon>
    </lineage>
</organism>
<dbReference type="OrthoDB" id="2831684at2759"/>
<proteinExistence type="predicted"/>
<keyword evidence="4" id="KW-1185">Reference proteome</keyword>
<evidence type="ECO:0000313" key="3">
    <source>
        <dbReference type="EMBL" id="KAF2842877.1"/>
    </source>
</evidence>
<feature type="chain" id="PRO_5040446375" evidence="1">
    <location>
        <begin position="24"/>
        <end position="548"/>
    </location>
</feature>
<dbReference type="Gene3D" id="3.20.20.80">
    <property type="entry name" value="Glycosidases"/>
    <property type="match status" value="1"/>
</dbReference>
<dbReference type="EMBL" id="MU006089">
    <property type="protein sequence ID" value="KAF2842877.1"/>
    <property type="molecule type" value="Genomic_DNA"/>
</dbReference>
<comment type="caution">
    <text evidence="3">The sequence shown here is derived from an EMBL/GenBank/DDBJ whole genome shotgun (WGS) entry which is preliminary data.</text>
</comment>
<dbReference type="GO" id="GO:0016787">
    <property type="term" value="F:hydrolase activity"/>
    <property type="evidence" value="ECO:0007669"/>
    <property type="project" value="UniProtKB-KW"/>
</dbReference>
<dbReference type="AlphaFoldDB" id="A0A9P4VVC2"/>
<evidence type="ECO:0000256" key="1">
    <source>
        <dbReference type="SAM" id="SignalP"/>
    </source>
</evidence>
<keyword evidence="3" id="KW-0378">Hydrolase</keyword>
<name>A0A9P4VVC2_9PEZI</name>
<reference evidence="3" key="1">
    <citation type="journal article" date="2020" name="Stud. Mycol.">
        <title>101 Dothideomycetes genomes: a test case for predicting lifestyles and emergence of pathogens.</title>
        <authorList>
            <person name="Haridas S."/>
            <person name="Albert R."/>
            <person name="Binder M."/>
            <person name="Bloem J."/>
            <person name="Labutti K."/>
            <person name="Salamov A."/>
            <person name="Andreopoulos B."/>
            <person name="Baker S."/>
            <person name="Barry K."/>
            <person name="Bills G."/>
            <person name="Bluhm B."/>
            <person name="Cannon C."/>
            <person name="Castanera R."/>
            <person name="Culley D."/>
            <person name="Daum C."/>
            <person name="Ezra D."/>
            <person name="Gonzalez J."/>
            <person name="Henrissat B."/>
            <person name="Kuo A."/>
            <person name="Liang C."/>
            <person name="Lipzen A."/>
            <person name="Lutzoni F."/>
            <person name="Magnuson J."/>
            <person name="Mondo S."/>
            <person name="Nolan M."/>
            <person name="Ohm R."/>
            <person name="Pangilinan J."/>
            <person name="Park H.-J."/>
            <person name="Ramirez L."/>
            <person name="Alfaro M."/>
            <person name="Sun H."/>
            <person name="Tritt A."/>
            <person name="Yoshinaga Y."/>
            <person name="Zwiers L.-H."/>
            <person name="Turgeon B."/>
            <person name="Goodwin S."/>
            <person name="Spatafora J."/>
            <person name="Crous P."/>
            <person name="Grigoriev I."/>
        </authorList>
    </citation>
    <scope>NUCLEOTIDE SEQUENCE</scope>
    <source>
        <strain evidence="3">CBS 101060</strain>
    </source>
</reference>
<evidence type="ECO:0000259" key="2">
    <source>
        <dbReference type="Pfam" id="PF16862"/>
    </source>
</evidence>
<feature type="domain" description="Beta-glucuronidase C-terminal" evidence="2">
    <location>
        <begin position="428"/>
        <end position="539"/>
    </location>
</feature>
<dbReference type="SUPFAM" id="SSF51445">
    <property type="entry name" value="(Trans)glycosidases"/>
    <property type="match status" value="1"/>
</dbReference>
<dbReference type="InterPro" id="IPR017853">
    <property type="entry name" value="GH"/>
</dbReference>
<keyword evidence="1" id="KW-0732">Signal</keyword>
<dbReference type="PANTHER" id="PTHR36183">
    <property type="entry name" value="BETA-GLUCURONIDASE"/>
    <property type="match status" value="1"/>
</dbReference>
<protein>
    <submittedName>
        <fullName evidence="3">Glycoside hydrolase family 79 protein</fullName>
    </submittedName>
</protein>
<feature type="signal peptide" evidence="1">
    <location>
        <begin position="1"/>
        <end position="23"/>
    </location>
</feature>
<dbReference type="InterPro" id="IPR031728">
    <property type="entry name" value="GlcAase_C"/>
</dbReference>
<dbReference type="InterPro" id="IPR052974">
    <property type="entry name" value="GH79_Enzymes"/>
</dbReference>
<sequence length="548" mass="59384">MKSLRSFWPLWSSCTLYAALVHALPATESFLSGHLQPVPTPTGKKISVPGNAEGASVTVLPSFVSYSIEFAFFPDFAGNLSQPNTFSENLLNNIAALSGSKPNIRVGGNTQDYALYDAELPTATRGIVIPSRSPDYPYDLTIGPSYFESYRTFTNTRYVHGFNLGKNGTVGRKTLLATAALACKALSGGRLLYWELGNEPDLFKTSAQGIVRPSSWTEADYVKEWFDGTRAVDRAVAQACPELVGTNWMAPSFAGVSNSLKPLKTFQSGLTDDENIALISSHNYIGGATQPGVTLQGTLMNHASTMNSVNKQVAVKNQLRPYGLPFILGETNSLYNQGRPGLSNSFGAALWGVDFNLYCASNDIQAVYMHQGTNYRYAAWQPIDTKDVPKGTKAPYYGSIAVAAFLGNLVKNKVQVRHIVMEKDTEAAYAAYENRVLKRIMVINMQSYNYTAGATAKSRPYSEYTFSVPTNCSGVGIVNRLMANGSDAITGITWDGYSYNYELENGKPVLLGNVSTGGIEYIGQTGFVTVQVPDSSAAMINLPCGGKY</sequence>
<accession>A0A9P4VVC2</accession>
<gene>
    <name evidence="3" type="ORF">M501DRAFT_993647</name>
</gene>